<evidence type="ECO:0000256" key="9">
    <source>
        <dbReference type="SAM" id="Phobius"/>
    </source>
</evidence>
<evidence type="ECO:0000313" key="12">
    <source>
        <dbReference type="Proteomes" id="UP000031890"/>
    </source>
</evidence>
<evidence type="ECO:0000256" key="2">
    <source>
        <dbReference type="ARBA" id="ARBA00006772"/>
    </source>
</evidence>
<organism evidence="10 12">
    <name type="scientific">Corynebacterium singulare</name>
    <dbReference type="NCBI Taxonomy" id="161899"/>
    <lineage>
        <taxon>Bacteria</taxon>
        <taxon>Bacillati</taxon>
        <taxon>Actinomycetota</taxon>
        <taxon>Actinomycetes</taxon>
        <taxon>Mycobacteriales</taxon>
        <taxon>Corynebacteriaceae</taxon>
        <taxon>Corynebacterium</taxon>
    </lineage>
</organism>
<dbReference type="Proteomes" id="UP001521911">
    <property type="component" value="Unassembled WGS sequence"/>
</dbReference>
<reference evidence="10 12" key="1">
    <citation type="journal article" date="2015" name="Genome Announc.">
        <title>Complete Genome Sequence and Annotation of Corynebacterium singulare DSM 44357, Isolated from a Human Semen Specimen.</title>
        <authorList>
            <person name="Merten M."/>
            <person name="Brinkrolf K."/>
            <person name="Albersmeier A."/>
            <person name="Kutter Y."/>
            <person name="Ruckert C."/>
            <person name="Tauch A."/>
        </authorList>
    </citation>
    <scope>NUCLEOTIDE SEQUENCE [LARGE SCALE GENOMIC DNA]</scope>
    <source>
        <strain evidence="10">IBS B52218</strain>
    </source>
</reference>
<feature type="transmembrane region" description="Helical" evidence="9">
    <location>
        <begin position="455"/>
        <end position="476"/>
    </location>
</feature>
<dbReference type="AlphaFoldDB" id="A0A0B6F119"/>
<dbReference type="OrthoDB" id="9766267at2"/>
<dbReference type="Pfam" id="PF00939">
    <property type="entry name" value="Na_sulph_symp"/>
    <property type="match status" value="1"/>
</dbReference>
<reference evidence="11 13" key="2">
    <citation type="submission" date="2022-02" db="EMBL/GenBank/DDBJ databases">
        <title>Uncovering new skin microbiome diversity through culturing and metagenomics.</title>
        <authorList>
            <person name="Conlan S."/>
            <person name="Deming C."/>
            <person name="Nisc Comparative Sequencing Program N."/>
            <person name="Segre J.A."/>
        </authorList>
    </citation>
    <scope>NUCLEOTIDE SEQUENCE [LARGE SCALE GENOMIC DNA]</scope>
    <source>
        <strain evidence="11 13">ACRQV</strain>
    </source>
</reference>
<dbReference type="InterPro" id="IPR001898">
    <property type="entry name" value="SLC13A/DASS"/>
</dbReference>
<dbReference type="HOGENOM" id="CLU_005170_0_0_11"/>
<evidence type="ECO:0000256" key="5">
    <source>
        <dbReference type="ARBA" id="ARBA00022989"/>
    </source>
</evidence>
<evidence type="ECO:0000256" key="3">
    <source>
        <dbReference type="ARBA" id="ARBA00020150"/>
    </source>
</evidence>
<feature type="transmembrane region" description="Helical" evidence="9">
    <location>
        <begin position="429"/>
        <end position="449"/>
    </location>
</feature>
<proteinExistence type="inferred from homology"/>
<accession>A0A0B6F119</accession>
<dbReference type="RefSeq" id="WP_042528847.1">
    <property type="nucleotide sequence ID" value="NZ_CP010827.1"/>
</dbReference>
<protein>
    <recommendedName>
        <fullName evidence="3">Sodium-dependent dicarboxylate transporter SdcS</fullName>
    </recommendedName>
    <alternativeName>
        <fullName evidence="7">Na(+)/dicarboxylate symporter</fullName>
    </alternativeName>
</protein>
<feature type="transmembrane region" description="Helical" evidence="9">
    <location>
        <begin position="333"/>
        <end position="351"/>
    </location>
</feature>
<evidence type="ECO:0000256" key="1">
    <source>
        <dbReference type="ARBA" id="ARBA00004141"/>
    </source>
</evidence>
<dbReference type="EMBL" id="JAKRDF010000025">
    <property type="protein sequence ID" value="MCG7277289.1"/>
    <property type="molecule type" value="Genomic_DNA"/>
</dbReference>
<evidence type="ECO:0000313" key="10">
    <source>
        <dbReference type="EMBL" id="AJI77721.1"/>
    </source>
</evidence>
<keyword evidence="4 9" id="KW-0812">Transmembrane</keyword>
<keyword evidence="6 9" id="KW-0472">Membrane</keyword>
<evidence type="ECO:0000256" key="6">
    <source>
        <dbReference type="ARBA" id="ARBA00023136"/>
    </source>
</evidence>
<feature type="transmembrane region" description="Helical" evidence="9">
    <location>
        <begin position="212"/>
        <end position="232"/>
    </location>
</feature>
<dbReference type="CDD" id="cd01115">
    <property type="entry name" value="SLC13_permease"/>
    <property type="match status" value="1"/>
</dbReference>
<dbReference type="GO" id="GO:0008514">
    <property type="term" value="F:organic anion transmembrane transporter activity"/>
    <property type="evidence" value="ECO:0007669"/>
    <property type="project" value="UniProtKB-ARBA"/>
</dbReference>
<comment type="similarity">
    <text evidence="2">Belongs to the SLC13A/DASS transporter (TC 2.A.47) family. NADC subfamily.</text>
</comment>
<dbReference type="NCBIfam" id="TIGR00785">
    <property type="entry name" value="dass"/>
    <property type="match status" value="1"/>
</dbReference>
<dbReference type="PANTHER" id="PTHR10283">
    <property type="entry name" value="SOLUTE CARRIER FAMILY 13 MEMBER"/>
    <property type="match status" value="1"/>
</dbReference>
<feature type="transmembrane region" description="Helical" evidence="9">
    <location>
        <begin position="118"/>
        <end position="137"/>
    </location>
</feature>
<evidence type="ECO:0000313" key="11">
    <source>
        <dbReference type="EMBL" id="MCG7277289.1"/>
    </source>
</evidence>
<keyword evidence="13" id="KW-1185">Reference proteome</keyword>
<gene>
    <name evidence="10" type="ORF">CSING_00770</name>
    <name evidence="11" type="ORF">MHK08_12555</name>
</gene>
<dbReference type="PANTHER" id="PTHR10283:SF82">
    <property type="entry name" value="SOLUTE CARRIER FAMILY 13 MEMBER 2"/>
    <property type="match status" value="1"/>
</dbReference>
<dbReference type="GO" id="GO:0005886">
    <property type="term" value="C:plasma membrane"/>
    <property type="evidence" value="ECO:0007669"/>
    <property type="project" value="TreeGrafter"/>
</dbReference>
<dbReference type="KEGG" id="csx:CSING_00770"/>
<evidence type="ECO:0000256" key="4">
    <source>
        <dbReference type="ARBA" id="ARBA00022692"/>
    </source>
</evidence>
<feature type="transmembrane region" description="Helical" evidence="9">
    <location>
        <begin position="307"/>
        <end position="327"/>
    </location>
</feature>
<evidence type="ECO:0000313" key="13">
    <source>
        <dbReference type="Proteomes" id="UP001521911"/>
    </source>
</evidence>
<feature type="compositionally biased region" description="Polar residues" evidence="8">
    <location>
        <begin position="1"/>
        <end position="12"/>
    </location>
</feature>
<dbReference type="Proteomes" id="UP000031890">
    <property type="component" value="Chromosome"/>
</dbReference>
<feature type="transmembrane region" description="Helical" evidence="9">
    <location>
        <begin position="93"/>
        <end position="112"/>
    </location>
</feature>
<evidence type="ECO:0000256" key="8">
    <source>
        <dbReference type="SAM" id="MobiDB-lite"/>
    </source>
</evidence>
<feature type="transmembrane region" description="Helical" evidence="9">
    <location>
        <begin position="401"/>
        <end position="422"/>
    </location>
</feature>
<dbReference type="GO" id="GO:1905039">
    <property type="term" value="P:carboxylic acid transmembrane transport"/>
    <property type="evidence" value="ECO:0007669"/>
    <property type="project" value="UniProtKB-ARBA"/>
</dbReference>
<dbReference type="STRING" id="161899.CSING_00770"/>
<name>A0A0B6F119_9CORY</name>
<sequence length="524" mass="55547">MTTPHTHVSTAHTEGEDDHGVDRKDWRRMAIGLFAGLVLAAIVWFIFPSNAVDTVAQSPGAKEGAEYSESALRAVAAVTILMGVWWMTEAIPLAATALLPLVIFPLAGVGTIKEVGAPYASATIFLFMGGFLIALALQRWNLHRRLALYVVKVIGTSPKRLILGFMLATGFLSMWVSNTATAVVMLPIGTSVLALTAETVGGWDKQKKFATALMLGIAYSASIGSLGTLIGTPPNAFLNAYMADTWGVTLGFGRWMAVGVPLAATFLLIAWFLLITIFKPEMKEIPGGRELIDDEIKALGPWTRPQIMTGIIFVLAAAAWVTLPLVLSEFENYDDAIVGIAAGILLFILPADNQRRIRLLDWETANEMPWDVLLLFGGGLSLSSVFNSSGLSLWIGEMAKGLSVLPVVLIVAAVAALVLFLTEITSNTATAATFIPIMGGVAVGVGLTADGDINVLLLTIPVALAATCAFMLPVATPPNAIAYGSGYVKIGEMIKGGFGLNILGIFLITLTIYLLAVPIFGLSV</sequence>
<keyword evidence="5 9" id="KW-1133">Transmembrane helix</keyword>
<evidence type="ECO:0000256" key="7">
    <source>
        <dbReference type="ARBA" id="ARBA00031174"/>
    </source>
</evidence>
<comment type="subcellular location">
    <subcellularLocation>
        <location evidence="1">Membrane</location>
        <topology evidence="1">Multi-pass membrane protein</topology>
    </subcellularLocation>
</comment>
<feature type="transmembrane region" description="Helical" evidence="9">
    <location>
        <begin position="252"/>
        <end position="274"/>
    </location>
</feature>
<feature type="transmembrane region" description="Helical" evidence="9">
    <location>
        <begin position="182"/>
        <end position="200"/>
    </location>
</feature>
<feature type="transmembrane region" description="Helical" evidence="9">
    <location>
        <begin position="29"/>
        <end position="47"/>
    </location>
</feature>
<feature type="transmembrane region" description="Helical" evidence="9">
    <location>
        <begin position="497"/>
        <end position="521"/>
    </location>
</feature>
<dbReference type="EMBL" id="CP010827">
    <property type="protein sequence ID" value="AJI77721.1"/>
    <property type="molecule type" value="Genomic_DNA"/>
</dbReference>
<feature type="region of interest" description="Disordered" evidence="8">
    <location>
        <begin position="1"/>
        <end position="20"/>
    </location>
</feature>
<feature type="transmembrane region" description="Helical" evidence="9">
    <location>
        <begin position="372"/>
        <end position="395"/>
    </location>
</feature>